<sequence>MLCLVIFGSLIGLKFFTLNDYSIQFAFFFIFINLQISLAFLVSTAFSKVKTAA</sequence>
<evidence type="ECO:0000313" key="2">
    <source>
        <dbReference type="EMBL" id="DAD30237.1"/>
    </source>
</evidence>
<keyword evidence="1" id="KW-0812">Transmembrane</keyword>
<evidence type="ECO:0000313" key="3">
    <source>
        <dbReference type="Proteomes" id="UP000607653"/>
    </source>
</evidence>
<evidence type="ECO:0000256" key="1">
    <source>
        <dbReference type="SAM" id="Phobius"/>
    </source>
</evidence>
<proteinExistence type="predicted"/>
<accession>A0A822YCP1</accession>
<keyword evidence="1" id="KW-0472">Membrane</keyword>
<reference evidence="2 3" key="1">
    <citation type="journal article" date="2020" name="Mol. Biol. Evol.">
        <title>Distinct Expression and Methylation Patterns for Genes with Different Fates following a Single Whole-Genome Duplication in Flowering Plants.</title>
        <authorList>
            <person name="Shi T."/>
            <person name="Rahmani R.S."/>
            <person name="Gugger P.F."/>
            <person name="Wang M."/>
            <person name="Li H."/>
            <person name="Zhang Y."/>
            <person name="Li Z."/>
            <person name="Wang Q."/>
            <person name="Van de Peer Y."/>
            <person name="Marchal K."/>
            <person name="Chen J."/>
        </authorList>
    </citation>
    <scope>NUCLEOTIDE SEQUENCE [LARGE SCALE GENOMIC DNA]</scope>
    <source>
        <tissue evidence="2">Leaf</tissue>
    </source>
</reference>
<gene>
    <name evidence="2" type="ORF">HUJ06_031705</name>
</gene>
<keyword evidence="3" id="KW-1185">Reference proteome</keyword>
<organism evidence="2 3">
    <name type="scientific">Nelumbo nucifera</name>
    <name type="common">Sacred lotus</name>
    <dbReference type="NCBI Taxonomy" id="4432"/>
    <lineage>
        <taxon>Eukaryota</taxon>
        <taxon>Viridiplantae</taxon>
        <taxon>Streptophyta</taxon>
        <taxon>Embryophyta</taxon>
        <taxon>Tracheophyta</taxon>
        <taxon>Spermatophyta</taxon>
        <taxon>Magnoliopsida</taxon>
        <taxon>Proteales</taxon>
        <taxon>Nelumbonaceae</taxon>
        <taxon>Nelumbo</taxon>
    </lineage>
</organism>
<dbReference type="AlphaFoldDB" id="A0A822YCP1"/>
<dbReference type="EMBL" id="DUZY01000002">
    <property type="protein sequence ID" value="DAD30237.1"/>
    <property type="molecule type" value="Genomic_DNA"/>
</dbReference>
<feature type="transmembrane region" description="Helical" evidence="1">
    <location>
        <begin position="27"/>
        <end position="46"/>
    </location>
</feature>
<keyword evidence="1" id="KW-1133">Transmembrane helix</keyword>
<name>A0A822YCP1_NELNU</name>
<dbReference type="Proteomes" id="UP000607653">
    <property type="component" value="Unassembled WGS sequence"/>
</dbReference>
<comment type="caution">
    <text evidence="2">The sequence shown here is derived from an EMBL/GenBank/DDBJ whole genome shotgun (WGS) entry which is preliminary data.</text>
</comment>
<protein>
    <submittedName>
        <fullName evidence="2">Uncharacterized protein</fullName>
    </submittedName>
</protein>